<dbReference type="EMBL" id="PDJD01000001">
    <property type="protein sequence ID" value="PFG19241.1"/>
    <property type="molecule type" value="Genomic_DNA"/>
</dbReference>
<keyword evidence="1 2" id="KW-0732">Signal</keyword>
<dbReference type="Gene3D" id="3.40.190.10">
    <property type="entry name" value="Periplasmic binding protein-like II"/>
    <property type="match status" value="2"/>
</dbReference>
<dbReference type="PANTHER" id="PTHR35936">
    <property type="entry name" value="MEMBRANE-BOUND LYTIC MUREIN TRANSGLYCOSYLASE F"/>
    <property type="match status" value="1"/>
</dbReference>
<dbReference type="PANTHER" id="PTHR35936:SF17">
    <property type="entry name" value="ARGININE-BINDING EXTRACELLULAR PROTEIN ARTP"/>
    <property type="match status" value="1"/>
</dbReference>
<gene>
    <name evidence="4" type="ORF">ATL40_0799</name>
</gene>
<protein>
    <submittedName>
        <fullName evidence="4">Amino acid ABC transporter substrate-binding protein (PAAT family)</fullName>
    </submittedName>
</protein>
<feature type="chain" id="PRO_5039188004" evidence="2">
    <location>
        <begin position="21"/>
        <end position="270"/>
    </location>
</feature>
<dbReference type="InterPro" id="IPR001638">
    <property type="entry name" value="Solute-binding_3/MltF_N"/>
</dbReference>
<keyword evidence="5" id="KW-1185">Reference proteome</keyword>
<dbReference type="Proteomes" id="UP000224915">
    <property type="component" value="Unassembled WGS sequence"/>
</dbReference>
<evidence type="ECO:0000313" key="5">
    <source>
        <dbReference type="Proteomes" id="UP000224915"/>
    </source>
</evidence>
<sequence>MRSARLATAAVAAAALVTLAACSSDSGEDAATDAATEGTDGASAEVALISEGELTVCTNTPYEPFEYEEDGEIIGFDIAIMDEVATDLGVQLAVLNTGFDGIQSGAALEADTCDAVISAITITEEREENLDFSDPYFDADQAVMVQSGSDIASLDDLDGATIGVMQATTGADWVADQGYVGTEFEDLGLQVQALRNGQVDAIVNDIASLAAYEDDEVVVLDTIATGEQYGIGVKQDNTALLEAINATLERIQGDGTYDAVYAEYIGTEAD</sequence>
<feature type="signal peptide" evidence="2">
    <location>
        <begin position="1"/>
        <end position="20"/>
    </location>
</feature>
<evidence type="ECO:0000256" key="1">
    <source>
        <dbReference type="ARBA" id="ARBA00022729"/>
    </source>
</evidence>
<evidence type="ECO:0000256" key="2">
    <source>
        <dbReference type="SAM" id="SignalP"/>
    </source>
</evidence>
<accession>A0A2A9CYM7</accession>
<proteinExistence type="predicted"/>
<dbReference type="RefSeq" id="WP_098468390.1">
    <property type="nucleotide sequence ID" value="NZ_PDJD01000001.1"/>
</dbReference>
<organism evidence="4 5">
    <name type="scientific">Serinibacter salmoneus</name>
    <dbReference type="NCBI Taxonomy" id="556530"/>
    <lineage>
        <taxon>Bacteria</taxon>
        <taxon>Bacillati</taxon>
        <taxon>Actinomycetota</taxon>
        <taxon>Actinomycetes</taxon>
        <taxon>Micrococcales</taxon>
        <taxon>Beutenbergiaceae</taxon>
        <taxon>Serinibacter</taxon>
    </lineage>
</organism>
<evidence type="ECO:0000259" key="3">
    <source>
        <dbReference type="SMART" id="SM00062"/>
    </source>
</evidence>
<dbReference type="SMART" id="SM00062">
    <property type="entry name" value="PBPb"/>
    <property type="match status" value="1"/>
</dbReference>
<dbReference type="SUPFAM" id="SSF53850">
    <property type="entry name" value="Periplasmic binding protein-like II"/>
    <property type="match status" value="1"/>
</dbReference>
<reference evidence="4 5" key="1">
    <citation type="submission" date="2017-10" db="EMBL/GenBank/DDBJ databases">
        <title>Sequencing the genomes of 1000 actinobacteria strains.</title>
        <authorList>
            <person name="Klenk H.-P."/>
        </authorList>
    </citation>
    <scope>NUCLEOTIDE SEQUENCE [LARGE SCALE GENOMIC DNA]</scope>
    <source>
        <strain evidence="4 5">DSM 21801</strain>
    </source>
</reference>
<dbReference type="AlphaFoldDB" id="A0A2A9CYM7"/>
<dbReference type="PROSITE" id="PS51257">
    <property type="entry name" value="PROKAR_LIPOPROTEIN"/>
    <property type="match status" value="1"/>
</dbReference>
<dbReference type="OrthoDB" id="8454826at2"/>
<feature type="domain" description="Solute-binding protein family 3/N-terminal" evidence="3">
    <location>
        <begin position="53"/>
        <end position="268"/>
    </location>
</feature>
<evidence type="ECO:0000313" key="4">
    <source>
        <dbReference type="EMBL" id="PFG19241.1"/>
    </source>
</evidence>
<name>A0A2A9CYM7_9MICO</name>
<dbReference type="Pfam" id="PF00497">
    <property type="entry name" value="SBP_bac_3"/>
    <property type="match status" value="1"/>
</dbReference>
<comment type="caution">
    <text evidence="4">The sequence shown here is derived from an EMBL/GenBank/DDBJ whole genome shotgun (WGS) entry which is preliminary data.</text>
</comment>